<dbReference type="PROSITE" id="PS51087">
    <property type="entry name" value="APAG"/>
    <property type="match status" value="1"/>
</dbReference>
<organism evidence="2 3">
    <name type="scientific">Aureibacter tunicatorum</name>
    <dbReference type="NCBI Taxonomy" id="866807"/>
    <lineage>
        <taxon>Bacteria</taxon>
        <taxon>Pseudomonadati</taxon>
        <taxon>Bacteroidota</taxon>
        <taxon>Cytophagia</taxon>
        <taxon>Cytophagales</taxon>
        <taxon>Persicobacteraceae</taxon>
        <taxon>Aureibacter</taxon>
    </lineage>
</organism>
<dbReference type="InterPro" id="IPR007474">
    <property type="entry name" value="ApaG_domain"/>
</dbReference>
<protein>
    <submittedName>
        <fullName evidence="2">ApaG protein</fullName>
    </submittedName>
</protein>
<dbReference type="NCBIfam" id="NF003967">
    <property type="entry name" value="PRK05461.1"/>
    <property type="match status" value="1"/>
</dbReference>
<reference evidence="2" key="1">
    <citation type="submission" date="2023-07" db="EMBL/GenBank/DDBJ databases">
        <title>Genomic Encyclopedia of Type Strains, Phase IV (KMG-IV): sequencing the most valuable type-strain genomes for metagenomic binning, comparative biology and taxonomic classification.</title>
        <authorList>
            <person name="Goeker M."/>
        </authorList>
    </citation>
    <scope>NUCLEOTIDE SEQUENCE</scope>
    <source>
        <strain evidence="2">DSM 26174</strain>
    </source>
</reference>
<comment type="caution">
    <text evidence="2">The sequence shown here is derived from an EMBL/GenBank/DDBJ whole genome shotgun (WGS) entry which is preliminary data.</text>
</comment>
<name>A0AAE3XNN6_9BACT</name>
<dbReference type="Pfam" id="PF04379">
    <property type="entry name" value="DUF525"/>
    <property type="match status" value="1"/>
</dbReference>
<dbReference type="InterPro" id="IPR050718">
    <property type="entry name" value="ApaG-like"/>
</dbReference>
<dbReference type="Gene3D" id="2.60.40.1470">
    <property type="entry name" value="ApaG domain"/>
    <property type="match status" value="1"/>
</dbReference>
<dbReference type="SUPFAM" id="SSF110069">
    <property type="entry name" value="ApaG-like"/>
    <property type="match status" value="1"/>
</dbReference>
<accession>A0AAE3XNN6</accession>
<evidence type="ECO:0000259" key="1">
    <source>
        <dbReference type="PROSITE" id="PS51087"/>
    </source>
</evidence>
<dbReference type="PANTHER" id="PTHR47191">
    <property type="entry name" value="OS05G0170800 PROTEIN"/>
    <property type="match status" value="1"/>
</dbReference>
<feature type="domain" description="ApaG" evidence="1">
    <location>
        <begin position="3"/>
        <end position="128"/>
    </location>
</feature>
<keyword evidence="3" id="KW-1185">Reference proteome</keyword>
<proteinExistence type="predicted"/>
<sequence length="128" mass="14660">MVTEVTNGIRVSVRQKYQPDYSNPFQAHYVFTYKISIENLTDYTIQLKSRVWNIHDGNGSYREVVGEGVVGQQPVLEPGESHDYVSGCNFKSGIGKMYGKYMFEKIMTGEEFEVNIPEFTLCVPFKLN</sequence>
<dbReference type="Proteomes" id="UP001185092">
    <property type="component" value="Unassembled WGS sequence"/>
</dbReference>
<dbReference type="InterPro" id="IPR036767">
    <property type="entry name" value="ApaG_sf"/>
</dbReference>
<evidence type="ECO:0000313" key="3">
    <source>
        <dbReference type="Proteomes" id="UP001185092"/>
    </source>
</evidence>
<dbReference type="PANTHER" id="PTHR47191:SF2">
    <property type="entry name" value="OS05G0170800 PROTEIN"/>
    <property type="match status" value="1"/>
</dbReference>
<dbReference type="AlphaFoldDB" id="A0AAE3XNN6"/>
<dbReference type="RefSeq" id="WP_309939721.1">
    <property type="nucleotide sequence ID" value="NZ_AP025305.1"/>
</dbReference>
<gene>
    <name evidence="2" type="ORF">HNQ88_002961</name>
</gene>
<dbReference type="EMBL" id="JAVDQD010000003">
    <property type="protein sequence ID" value="MDR6239913.1"/>
    <property type="molecule type" value="Genomic_DNA"/>
</dbReference>
<evidence type="ECO:0000313" key="2">
    <source>
        <dbReference type="EMBL" id="MDR6239913.1"/>
    </source>
</evidence>